<accession>A0A6A6QGG0</accession>
<dbReference type="InterPro" id="IPR000719">
    <property type="entry name" value="Prot_kinase_dom"/>
</dbReference>
<dbReference type="GO" id="GO:0004674">
    <property type="term" value="F:protein serine/threonine kinase activity"/>
    <property type="evidence" value="ECO:0007669"/>
    <property type="project" value="TreeGrafter"/>
</dbReference>
<keyword evidence="3" id="KW-0418">Kinase</keyword>
<evidence type="ECO:0000313" key="4">
    <source>
        <dbReference type="Proteomes" id="UP000799750"/>
    </source>
</evidence>
<dbReference type="InterPro" id="IPR011009">
    <property type="entry name" value="Kinase-like_dom_sf"/>
</dbReference>
<dbReference type="Proteomes" id="UP000799750">
    <property type="component" value="Unassembled WGS sequence"/>
</dbReference>
<dbReference type="SMART" id="SM00220">
    <property type="entry name" value="S_TKc"/>
    <property type="match status" value="1"/>
</dbReference>
<dbReference type="GO" id="GO:0005524">
    <property type="term" value="F:ATP binding"/>
    <property type="evidence" value="ECO:0007669"/>
    <property type="project" value="InterPro"/>
</dbReference>
<sequence>MASTTTTTIPNLSRAGSDQSPHSSKETGLASAEWEGEESENEYSDENPEWEGAIPKDLLPIRAAGSGAFGKVVYCIPRGSLKDYADITKQPSHLPMSLKGQVCVVKVHGTRTNAHMAWREASILRFLQESDGYPRYNISSLIGCDMQTDGLSSMTIEATHGPTLSEFVGTSLTRSGRNWLSREFVWHVFLQLGKAMRFIHSMKVSHNDAFLDNVMLDPQRQTFPGLPNVVLIDFGFAHHIDTERNNPYNTTEISTTPESMDVQMGRDNVDFLDVVSTLCDFVCNDESEEWLSFVNLLQEYELRLEDDEVSDDEKSGLLDYFFSRYEGVAIAERVQMHEMDKKKMMDHLYATSRGLSDKEIRNAIVAELEKA</sequence>
<dbReference type="EMBL" id="MU004196">
    <property type="protein sequence ID" value="KAF2491096.1"/>
    <property type="molecule type" value="Genomic_DNA"/>
</dbReference>
<dbReference type="GO" id="GO:0044773">
    <property type="term" value="P:mitotic DNA damage checkpoint signaling"/>
    <property type="evidence" value="ECO:0007669"/>
    <property type="project" value="TreeGrafter"/>
</dbReference>
<keyword evidence="4" id="KW-1185">Reference proteome</keyword>
<feature type="domain" description="Protein kinase" evidence="2">
    <location>
        <begin position="58"/>
        <end position="350"/>
    </location>
</feature>
<name>A0A6A6QGG0_9PEZI</name>
<dbReference type="PROSITE" id="PS50011">
    <property type="entry name" value="PROTEIN_KINASE_DOM"/>
    <property type="match status" value="1"/>
</dbReference>
<feature type="region of interest" description="Disordered" evidence="1">
    <location>
        <begin position="1"/>
        <end position="51"/>
    </location>
</feature>
<evidence type="ECO:0000259" key="2">
    <source>
        <dbReference type="PROSITE" id="PS50011"/>
    </source>
</evidence>
<dbReference type="PANTHER" id="PTHR44167">
    <property type="entry name" value="OVARIAN-SPECIFIC SERINE/THREONINE-PROTEIN KINASE LOK-RELATED"/>
    <property type="match status" value="1"/>
</dbReference>
<dbReference type="PANTHER" id="PTHR44167:SF30">
    <property type="entry name" value="PHOSPHORYLASE KINASE"/>
    <property type="match status" value="1"/>
</dbReference>
<dbReference type="SUPFAM" id="SSF56112">
    <property type="entry name" value="Protein kinase-like (PK-like)"/>
    <property type="match status" value="1"/>
</dbReference>
<feature type="compositionally biased region" description="Acidic residues" evidence="1">
    <location>
        <begin position="34"/>
        <end position="49"/>
    </location>
</feature>
<evidence type="ECO:0000313" key="3">
    <source>
        <dbReference type="EMBL" id="KAF2491096.1"/>
    </source>
</evidence>
<proteinExistence type="predicted"/>
<organism evidence="3 4">
    <name type="scientific">Lophium mytilinum</name>
    <dbReference type="NCBI Taxonomy" id="390894"/>
    <lineage>
        <taxon>Eukaryota</taxon>
        <taxon>Fungi</taxon>
        <taxon>Dikarya</taxon>
        <taxon>Ascomycota</taxon>
        <taxon>Pezizomycotina</taxon>
        <taxon>Dothideomycetes</taxon>
        <taxon>Pleosporomycetidae</taxon>
        <taxon>Mytilinidiales</taxon>
        <taxon>Mytilinidiaceae</taxon>
        <taxon>Lophium</taxon>
    </lineage>
</organism>
<protein>
    <submittedName>
        <fullName evidence="3">Kinase-like protein</fullName>
    </submittedName>
</protein>
<dbReference type="Gene3D" id="1.10.510.10">
    <property type="entry name" value="Transferase(Phosphotransferase) domain 1"/>
    <property type="match status" value="1"/>
</dbReference>
<dbReference type="OrthoDB" id="3795368at2759"/>
<keyword evidence="3" id="KW-0808">Transferase</keyword>
<dbReference type="Pfam" id="PF00069">
    <property type="entry name" value="Pkinase"/>
    <property type="match status" value="1"/>
</dbReference>
<dbReference type="AlphaFoldDB" id="A0A6A6QGG0"/>
<dbReference type="GO" id="GO:0005634">
    <property type="term" value="C:nucleus"/>
    <property type="evidence" value="ECO:0007669"/>
    <property type="project" value="TreeGrafter"/>
</dbReference>
<reference evidence="3" key="1">
    <citation type="journal article" date="2020" name="Stud. Mycol.">
        <title>101 Dothideomycetes genomes: a test case for predicting lifestyles and emergence of pathogens.</title>
        <authorList>
            <person name="Haridas S."/>
            <person name="Albert R."/>
            <person name="Binder M."/>
            <person name="Bloem J."/>
            <person name="Labutti K."/>
            <person name="Salamov A."/>
            <person name="Andreopoulos B."/>
            <person name="Baker S."/>
            <person name="Barry K."/>
            <person name="Bills G."/>
            <person name="Bluhm B."/>
            <person name="Cannon C."/>
            <person name="Castanera R."/>
            <person name="Culley D."/>
            <person name="Daum C."/>
            <person name="Ezra D."/>
            <person name="Gonzalez J."/>
            <person name="Henrissat B."/>
            <person name="Kuo A."/>
            <person name="Liang C."/>
            <person name="Lipzen A."/>
            <person name="Lutzoni F."/>
            <person name="Magnuson J."/>
            <person name="Mondo S."/>
            <person name="Nolan M."/>
            <person name="Ohm R."/>
            <person name="Pangilinan J."/>
            <person name="Park H.-J."/>
            <person name="Ramirez L."/>
            <person name="Alfaro M."/>
            <person name="Sun H."/>
            <person name="Tritt A."/>
            <person name="Yoshinaga Y."/>
            <person name="Zwiers L.-H."/>
            <person name="Turgeon B."/>
            <person name="Goodwin S."/>
            <person name="Spatafora J."/>
            <person name="Crous P."/>
            <person name="Grigoriev I."/>
        </authorList>
    </citation>
    <scope>NUCLEOTIDE SEQUENCE</scope>
    <source>
        <strain evidence="3">CBS 269.34</strain>
    </source>
</reference>
<gene>
    <name evidence="3" type="ORF">BU16DRAFT_566011</name>
</gene>
<feature type="compositionally biased region" description="Polar residues" evidence="1">
    <location>
        <begin position="1"/>
        <end position="22"/>
    </location>
</feature>
<evidence type="ECO:0000256" key="1">
    <source>
        <dbReference type="SAM" id="MobiDB-lite"/>
    </source>
</evidence>